<protein>
    <submittedName>
        <fullName evidence="1">T9SS type A sorting domain-containing protein</fullName>
    </submittedName>
</protein>
<evidence type="ECO:0000313" key="1">
    <source>
        <dbReference type="EMBL" id="BDS15022.1"/>
    </source>
</evidence>
<dbReference type="KEGG" id="aup:AsAng_0058040"/>
<dbReference type="AlphaFoldDB" id="A0A915YLA2"/>
<accession>A0A915YLA2</accession>
<sequence length="423" mass="47094">MQTLLHFSQNKFYFFFLLKSLIRIKFNPNNQSSIIGLFFFMGLFLGDSTIFASPMHVKYQSINFSDGTSSINGAATNASSVTDYVAMIGGDPCPLSGDFLNGYDIQGGQSMLTFTFNTPVDLRVDNFIYLDYYYFNDVQNNSDLSRYLAVQDIVLITSAGNLTGSATFTNATDVALNNQEWVKFRVEVPYTASNTLTVTGIRVDIEMNNGGTGATFNTASSEVFALALEGIGGSDPLPVELMHFNTELEGKNAASLNWATASELNNAGYEIEHALPTTGLPVFEQIDYVDGAGTTTQVQYYNYKVPNLVAGVHYFRLKQVDFDGTYAYTDIRALRVDAPLVQKLFPTVLRAGRNTMYIQLAKDDRYKIEILTTLGSVVERHDIKAKTNTYYELELDRNHCATGVYVVYVRNNTGSYSQKIRIE</sequence>
<organism evidence="1 2">
    <name type="scientific">Aureispira anguillae</name>
    <dbReference type="NCBI Taxonomy" id="2864201"/>
    <lineage>
        <taxon>Bacteria</taxon>
        <taxon>Pseudomonadati</taxon>
        <taxon>Bacteroidota</taxon>
        <taxon>Saprospiria</taxon>
        <taxon>Saprospirales</taxon>
        <taxon>Saprospiraceae</taxon>
        <taxon>Aureispira</taxon>
    </lineage>
</organism>
<evidence type="ECO:0000313" key="2">
    <source>
        <dbReference type="Proteomes" id="UP001060919"/>
    </source>
</evidence>
<proteinExistence type="predicted"/>
<gene>
    <name evidence="1" type="ORF">AsAng_0058040</name>
</gene>
<reference evidence="1" key="1">
    <citation type="submission" date="2022-09" db="EMBL/GenBank/DDBJ databases">
        <title>Aureispira anguillicida sp. nov., isolated from Leptocephalus of Japanese eel Anguilla japonica.</title>
        <authorList>
            <person name="Yuasa K."/>
            <person name="Mekata T."/>
            <person name="Ikunari K."/>
        </authorList>
    </citation>
    <scope>NUCLEOTIDE SEQUENCE</scope>
    <source>
        <strain evidence="1">EL160426</strain>
    </source>
</reference>
<dbReference type="EMBL" id="AP026867">
    <property type="protein sequence ID" value="BDS15022.1"/>
    <property type="molecule type" value="Genomic_DNA"/>
</dbReference>
<dbReference type="Proteomes" id="UP001060919">
    <property type="component" value="Chromosome"/>
</dbReference>
<dbReference type="InterPro" id="IPR026444">
    <property type="entry name" value="Secre_tail"/>
</dbReference>
<name>A0A915YLA2_9BACT</name>
<dbReference type="NCBIfam" id="TIGR04183">
    <property type="entry name" value="Por_Secre_tail"/>
    <property type="match status" value="1"/>
</dbReference>
<keyword evidence="2" id="KW-1185">Reference proteome</keyword>